<comment type="caution">
    <text evidence="2">The sequence shown here is derived from an EMBL/GenBank/DDBJ whole genome shotgun (WGS) entry which is preliminary data.</text>
</comment>
<protein>
    <submittedName>
        <fullName evidence="2">Cupin domain-containing protein</fullName>
    </submittedName>
</protein>
<keyword evidence="3" id="KW-1185">Reference proteome</keyword>
<sequence length="158" mass="16261">MRRIIGTIAMAAACALLVGASPPGTTEVASGAAVRAQVAAMLAEMRPDQGFLWRPLVRDGARVAAIEVWKKPGRPAVHPAEAEYATVLEGAGTLVSGGTLVAPVTRPNGMIEGERIAGGTTRALAPGDVLLIPAGVPHWFGITGDRLVLLGTKLPAER</sequence>
<organism evidence="2 3">
    <name type="scientific">Sphingomonas citri</name>
    <dbReference type="NCBI Taxonomy" id="2862499"/>
    <lineage>
        <taxon>Bacteria</taxon>
        <taxon>Pseudomonadati</taxon>
        <taxon>Pseudomonadota</taxon>
        <taxon>Alphaproteobacteria</taxon>
        <taxon>Sphingomonadales</taxon>
        <taxon>Sphingomonadaceae</taxon>
        <taxon>Sphingomonas</taxon>
    </lineage>
</organism>
<reference evidence="2 3" key="1">
    <citation type="submission" date="2021-07" db="EMBL/GenBank/DDBJ databases">
        <title>Sphingomonas sp.</title>
        <authorList>
            <person name="Feng G."/>
            <person name="Li J."/>
            <person name="Pan M."/>
        </authorList>
    </citation>
    <scope>NUCLEOTIDE SEQUENCE [LARGE SCALE GENOMIC DNA]</scope>
    <source>
        <strain evidence="2 3">RRHST34</strain>
    </source>
</reference>
<evidence type="ECO:0000256" key="1">
    <source>
        <dbReference type="SAM" id="SignalP"/>
    </source>
</evidence>
<dbReference type="InterPro" id="IPR014710">
    <property type="entry name" value="RmlC-like_jellyroll"/>
</dbReference>
<proteinExistence type="predicted"/>
<feature type="chain" id="PRO_5045129038" evidence="1">
    <location>
        <begin position="21"/>
        <end position="158"/>
    </location>
</feature>
<gene>
    <name evidence="2" type="ORF">KZ820_12145</name>
</gene>
<dbReference type="RefSeq" id="WP_219748860.1">
    <property type="nucleotide sequence ID" value="NZ_JAHXZN010000003.1"/>
</dbReference>
<dbReference type="Gene3D" id="2.60.120.10">
    <property type="entry name" value="Jelly Rolls"/>
    <property type="match status" value="1"/>
</dbReference>
<evidence type="ECO:0000313" key="3">
    <source>
        <dbReference type="Proteomes" id="UP000759103"/>
    </source>
</evidence>
<evidence type="ECO:0000313" key="2">
    <source>
        <dbReference type="EMBL" id="MBW6531486.1"/>
    </source>
</evidence>
<feature type="signal peptide" evidence="1">
    <location>
        <begin position="1"/>
        <end position="20"/>
    </location>
</feature>
<dbReference type="InterPro" id="IPR011051">
    <property type="entry name" value="RmlC_Cupin_sf"/>
</dbReference>
<dbReference type="EMBL" id="JAHXZN010000003">
    <property type="protein sequence ID" value="MBW6531486.1"/>
    <property type="molecule type" value="Genomic_DNA"/>
</dbReference>
<name>A0ABS7BPJ3_9SPHN</name>
<keyword evidence="1" id="KW-0732">Signal</keyword>
<accession>A0ABS7BPJ3</accession>
<dbReference type="Proteomes" id="UP000759103">
    <property type="component" value="Unassembled WGS sequence"/>
</dbReference>
<dbReference type="SUPFAM" id="SSF51182">
    <property type="entry name" value="RmlC-like cupins"/>
    <property type="match status" value="1"/>
</dbReference>